<evidence type="ECO:0000313" key="3">
    <source>
        <dbReference type="Proteomes" id="UP001362999"/>
    </source>
</evidence>
<reference evidence="2 3" key="1">
    <citation type="journal article" date="2024" name="J Genomics">
        <title>Draft genome sequencing and assembly of Favolaschia claudopus CIRM-BRFM 2984 isolated from oak limbs.</title>
        <authorList>
            <person name="Navarro D."/>
            <person name="Drula E."/>
            <person name="Chaduli D."/>
            <person name="Cazenave R."/>
            <person name="Ahrendt S."/>
            <person name="Wang J."/>
            <person name="Lipzen A."/>
            <person name="Daum C."/>
            <person name="Barry K."/>
            <person name="Grigoriev I.V."/>
            <person name="Favel A."/>
            <person name="Rosso M.N."/>
            <person name="Martin F."/>
        </authorList>
    </citation>
    <scope>NUCLEOTIDE SEQUENCE [LARGE SCALE GENOMIC DNA]</scope>
    <source>
        <strain evidence="2 3">CIRM-BRFM 2984</strain>
    </source>
</reference>
<organism evidence="2 3">
    <name type="scientific">Favolaschia claudopus</name>
    <dbReference type="NCBI Taxonomy" id="2862362"/>
    <lineage>
        <taxon>Eukaryota</taxon>
        <taxon>Fungi</taxon>
        <taxon>Dikarya</taxon>
        <taxon>Basidiomycota</taxon>
        <taxon>Agaricomycotina</taxon>
        <taxon>Agaricomycetes</taxon>
        <taxon>Agaricomycetidae</taxon>
        <taxon>Agaricales</taxon>
        <taxon>Marasmiineae</taxon>
        <taxon>Mycenaceae</taxon>
        <taxon>Favolaschia</taxon>
    </lineage>
</organism>
<feature type="compositionally biased region" description="Basic and acidic residues" evidence="1">
    <location>
        <begin position="155"/>
        <end position="171"/>
    </location>
</feature>
<dbReference type="AlphaFoldDB" id="A0AAV9Z3P9"/>
<sequence length="183" mass="20242">MAASTLLVVFIMNPYSLAAILKFVFYLVSPPDLKGDSVLTLHDVFPADEQNCARQYKKGLNEDRDKLHDIDQRLRPCLQQFFASATSLFPHPMPSTGSAFTAGSLMSWDPPVRTDFDIFWPNLEAGCDILNLRSAHSPFRFEVVSAVNGHGGTVVKDDCHEGGRGSEHPESMDDGSGWREQAV</sequence>
<evidence type="ECO:0000313" key="2">
    <source>
        <dbReference type="EMBL" id="KAK6969453.1"/>
    </source>
</evidence>
<keyword evidence="3" id="KW-1185">Reference proteome</keyword>
<dbReference type="Proteomes" id="UP001362999">
    <property type="component" value="Unassembled WGS sequence"/>
</dbReference>
<protein>
    <submittedName>
        <fullName evidence="2">Uncharacterized protein</fullName>
    </submittedName>
</protein>
<proteinExistence type="predicted"/>
<accession>A0AAV9Z3P9</accession>
<name>A0AAV9Z3P9_9AGAR</name>
<comment type="caution">
    <text evidence="2">The sequence shown here is derived from an EMBL/GenBank/DDBJ whole genome shotgun (WGS) entry which is preliminary data.</text>
</comment>
<dbReference type="EMBL" id="JAWWNJ010000223">
    <property type="protein sequence ID" value="KAK6969453.1"/>
    <property type="molecule type" value="Genomic_DNA"/>
</dbReference>
<gene>
    <name evidence="2" type="ORF">R3P38DRAFT_2814363</name>
</gene>
<feature type="region of interest" description="Disordered" evidence="1">
    <location>
        <begin position="154"/>
        <end position="183"/>
    </location>
</feature>
<evidence type="ECO:0000256" key="1">
    <source>
        <dbReference type="SAM" id="MobiDB-lite"/>
    </source>
</evidence>